<dbReference type="EMBL" id="OU895878">
    <property type="protein sequence ID" value="CAG9803172.1"/>
    <property type="molecule type" value="Genomic_DNA"/>
</dbReference>
<dbReference type="Pfam" id="PF13883">
    <property type="entry name" value="CREG_beta-barrel"/>
    <property type="match status" value="1"/>
</dbReference>
<dbReference type="GO" id="GO:0005615">
    <property type="term" value="C:extracellular space"/>
    <property type="evidence" value="ECO:0007669"/>
    <property type="project" value="TreeGrafter"/>
</dbReference>
<sequence length="227" mass="25891">MWKKAVILVALIPFIAPKTLVVNFYSGEDNEISHEKNEPPPHTDYAKMARWLVHNSEWMATGTISTLPEINGFPMVNVIAMADSEKGGKSTGMIYFYLVMLDFTAQDLSKKNQMTVLFSLDQSLYCTKKNIDPMEPTCARIMMSGEALRVQKDTPEFDYATKSMTSHHPASAHWIDAHDFFLCKMNISQIVVLDWYGGPHYVTPEEYYKTNLDGERSPKATLEFKFK</sequence>
<dbReference type="InterPro" id="IPR055343">
    <property type="entry name" value="CREG_beta-barrel"/>
</dbReference>
<evidence type="ECO:0000313" key="3">
    <source>
        <dbReference type="EMBL" id="CAG9803172.1"/>
    </source>
</evidence>
<protein>
    <recommendedName>
        <fullName evidence="2">CREG-like beta-barrel domain-containing protein</fullName>
    </recommendedName>
</protein>
<dbReference type="PANTHER" id="PTHR13343">
    <property type="entry name" value="CREG1 PROTEIN"/>
    <property type="match status" value="1"/>
</dbReference>
<feature type="signal peptide" evidence="1">
    <location>
        <begin position="1"/>
        <end position="21"/>
    </location>
</feature>
<keyword evidence="4" id="KW-1185">Reference proteome</keyword>
<dbReference type="AlphaFoldDB" id="A0A9N9RQW5"/>
<dbReference type="Gene3D" id="2.30.110.10">
    <property type="entry name" value="Electron Transport, Fmn-binding Protein, Chain A"/>
    <property type="match status" value="1"/>
</dbReference>
<evidence type="ECO:0000256" key="1">
    <source>
        <dbReference type="SAM" id="SignalP"/>
    </source>
</evidence>
<feature type="domain" description="CREG-like beta-barrel" evidence="2">
    <location>
        <begin position="40"/>
        <end position="209"/>
    </location>
</feature>
<accession>A0A9N9RQW5</accession>
<reference evidence="3" key="2">
    <citation type="submission" date="2022-10" db="EMBL/GenBank/DDBJ databases">
        <authorList>
            <consortium name="ENA_rothamsted_submissions"/>
            <consortium name="culmorum"/>
            <person name="King R."/>
        </authorList>
    </citation>
    <scope>NUCLEOTIDE SEQUENCE</scope>
</reference>
<organism evidence="3 4">
    <name type="scientific">Chironomus riparius</name>
    <dbReference type="NCBI Taxonomy" id="315576"/>
    <lineage>
        <taxon>Eukaryota</taxon>
        <taxon>Metazoa</taxon>
        <taxon>Ecdysozoa</taxon>
        <taxon>Arthropoda</taxon>
        <taxon>Hexapoda</taxon>
        <taxon>Insecta</taxon>
        <taxon>Pterygota</taxon>
        <taxon>Neoptera</taxon>
        <taxon>Endopterygota</taxon>
        <taxon>Diptera</taxon>
        <taxon>Nematocera</taxon>
        <taxon>Chironomoidea</taxon>
        <taxon>Chironomidae</taxon>
        <taxon>Chironominae</taxon>
        <taxon>Chironomus</taxon>
    </lineage>
</organism>
<reference evidence="3" key="1">
    <citation type="submission" date="2022-01" db="EMBL/GenBank/DDBJ databases">
        <authorList>
            <person name="King R."/>
        </authorList>
    </citation>
    <scope>NUCLEOTIDE SEQUENCE</scope>
</reference>
<name>A0A9N9RQW5_9DIPT</name>
<dbReference type="Proteomes" id="UP001153620">
    <property type="component" value="Chromosome 2"/>
</dbReference>
<feature type="chain" id="PRO_5040405689" description="CREG-like beta-barrel domain-containing protein" evidence="1">
    <location>
        <begin position="22"/>
        <end position="227"/>
    </location>
</feature>
<proteinExistence type="predicted"/>
<dbReference type="InterPro" id="IPR012349">
    <property type="entry name" value="Split_barrel_FMN-bd"/>
</dbReference>
<keyword evidence="1" id="KW-0732">Signal</keyword>
<dbReference type="SUPFAM" id="SSF50475">
    <property type="entry name" value="FMN-binding split barrel"/>
    <property type="match status" value="1"/>
</dbReference>
<dbReference type="PANTHER" id="PTHR13343:SF17">
    <property type="entry name" value="CELLULAR REPRESSOR OF E1A-STIMULATED GENES, ISOFORM A"/>
    <property type="match status" value="1"/>
</dbReference>
<evidence type="ECO:0000259" key="2">
    <source>
        <dbReference type="Pfam" id="PF13883"/>
    </source>
</evidence>
<dbReference type="GO" id="GO:0005737">
    <property type="term" value="C:cytoplasm"/>
    <property type="evidence" value="ECO:0007669"/>
    <property type="project" value="UniProtKB-ARBA"/>
</dbReference>
<evidence type="ECO:0000313" key="4">
    <source>
        <dbReference type="Proteomes" id="UP001153620"/>
    </source>
</evidence>
<gene>
    <name evidence="3" type="ORF">CHIRRI_LOCUS6073</name>
</gene>
<dbReference type="OrthoDB" id="46836at2759"/>